<protein>
    <recommendedName>
        <fullName evidence="4">Secreted protein</fullName>
    </recommendedName>
</protein>
<evidence type="ECO:0000256" key="1">
    <source>
        <dbReference type="SAM" id="Phobius"/>
    </source>
</evidence>
<evidence type="ECO:0008006" key="4">
    <source>
        <dbReference type="Google" id="ProtNLM"/>
    </source>
</evidence>
<keyword evidence="1" id="KW-0472">Membrane</keyword>
<keyword evidence="1" id="KW-1133">Transmembrane helix</keyword>
<sequence>MFLRMVRLRFLIVYAPWFGTEVIITVLLLLLLSPDIGSCAQSSSVHGVNDARREDACQLLCGRYEETALAKEKTTKTGEKYYCTYIHSDGLQSPHLNGLISSSRHAEWEAYA</sequence>
<keyword evidence="3" id="KW-1185">Reference proteome</keyword>
<evidence type="ECO:0000313" key="2">
    <source>
        <dbReference type="EMBL" id="KAL0469191.1"/>
    </source>
</evidence>
<name>A0ABR3DBQ1_NEUIN</name>
<dbReference type="Proteomes" id="UP001451303">
    <property type="component" value="Unassembled WGS sequence"/>
</dbReference>
<reference evidence="2 3" key="1">
    <citation type="submission" date="2023-09" db="EMBL/GenBank/DDBJ databases">
        <title>Multi-omics analysis of a traditional fermented food reveals byproduct-associated fungal strains for waste-to-food upcycling.</title>
        <authorList>
            <consortium name="Lawrence Berkeley National Laboratory"/>
            <person name="Rekdal V.M."/>
            <person name="Villalobos-Escobedo J.M."/>
            <person name="Rodriguez-Valeron N."/>
            <person name="Garcia M.O."/>
            <person name="Vasquez D.P."/>
            <person name="Damayanti I."/>
            <person name="Sorensen P.M."/>
            <person name="Baidoo E.E."/>
            <person name="De Carvalho A.C."/>
            <person name="Riley R."/>
            <person name="Lipzen A."/>
            <person name="He G."/>
            <person name="Yan M."/>
            <person name="Haridas S."/>
            <person name="Daum C."/>
            <person name="Yoshinaga Y."/>
            <person name="Ng V."/>
            <person name="Grigoriev I.V."/>
            <person name="Munk R."/>
            <person name="Nuraida L."/>
            <person name="Wijaya C.H."/>
            <person name="Morales P.-C."/>
            <person name="Keasling J.D."/>
        </authorList>
    </citation>
    <scope>NUCLEOTIDE SEQUENCE [LARGE SCALE GENOMIC DNA]</scope>
    <source>
        <strain evidence="2 3">FGSC 2613</strain>
    </source>
</reference>
<evidence type="ECO:0000313" key="3">
    <source>
        <dbReference type="Proteomes" id="UP001451303"/>
    </source>
</evidence>
<accession>A0ABR3DBQ1</accession>
<gene>
    <name evidence="2" type="ORF">QR685DRAFT_573406</name>
</gene>
<dbReference type="EMBL" id="JAVLET010000006">
    <property type="protein sequence ID" value="KAL0469191.1"/>
    <property type="molecule type" value="Genomic_DNA"/>
</dbReference>
<organism evidence="2 3">
    <name type="scientific">Neurospora intermedia</name>
    <dbReference type="NCBI Taxonomy" id="5142"/>
    <lineage>
        <taxon>Eukaryota</taxon>
        <taxon>Fungi</taxon>
        <taxon>Dikarya</taxon>
        <taxon>Ascomycota</taxon>
        <taxon>Pezizomycotina</taxon>
        <taxon>Sordariomycetes</taxon>
        <taxon>Sordariomycetidae</taxon>
        <taxon>Sordariales</taxon>
        <taxon>Sordariaceae</taxon>
        <taxon>Neurospora</taxon>
    </lineage>
</organism>
<proteinExistence type="predicted"/>
<comment type="caution">
    <text evidence="2">The sequence shown here is derived from an EMBL/GenBank/DDBJ whole genome shotgun (WGS) entry which is preliminary data.</text>
</comment>
<feature type="transmembrane region" description="Helical" evidence="1">
    <location>
        <begin position="12"/>
        <end position="32"/>
    </location>
</feature>
<keyword evidence="1" id="KW-0812">Transmembrane</keyword>